<sequence>MVEIGEQLRYFRQKKKMSQKQLAELLHVTPQTISKWELNKSAPDYDQLIVLSKIYRKSIDALLGQAKPSFLDYLADSQNVRDKIAFYGMRVTEGRENHGEDSQNQ</sequence>
<dbReference type="Gene3D" id="1.10.260.40">
    <property type="entry name" value="lambda repressor-like DNA-binding domains"/>
    <property type="match status" value="1"/>
</dbReference>
<dbReference type="EMBL" id="RYZS01000001">
    <property type="protein sequence ID" value="RVU93555.1"/>
    <property type="molecule type" value="Genomic_DNA"/>
</dbReference>
<dbReference type="Pfam" id="PF01381">
    <property type="entry name" value="HTH_3"/>
    <property type="match status" value="1"/>
</dbReference>
<dbReference type="PANTHER" id="PTHR46558:SF13">
    <property type="entry name" value="HTH-TYPE TRANSCRIPTIONAL REGULATOR IMMR"/>
    <property type="match status" value="1"/>
</dbReference>
<dbReference type="SMART" id="SM00530">
    <property type="entry name" value="HTH_XRE"/>
    <property type="match status" value="1"/>
</dbReference>
<dbReference type="Proteomes" id="UP001260773">
    <property type="component" value="Unassembled WGS sequence"/>
</dbReference>
<evidence type="ECO:0000313" key="9">
    <source>
        <dbReference type="Proteomes" id="UP001264335"/>
    </source>
</evidence>
<dbReference type="GO" id="GO:0003677">
    <property type="term" value="F:DNA binding"/>
    <property type="evidence" value="ECO:0007669"/>
    <property type="project" value="UniProtKB-KW"/>
</dbReference>
<evidence type="ECO:0000313" key="6">
    <source>
        <dbReference type="EMBL" id="TRZ32627.1"/>
    </source>
</evidence>
<evidence type="ECO:0000313" key="7">
    <source>
        <dbReference type="Proteomes" id="UP000288388"/>
    </source>
</evidence>
<evidence type="ECO:0000256" key="1">
    <source>
        <dbReference type="ARBA" id="ARBA00023125"/>
    </source>
</evidence>
<gene>
    <name evidence="6" type="ORF">AUF17_00435</name>
    <name evidence="5" type="ORF">EK398_01020</name>
    <name evidence="3" type="ORF">P7D43_02065</name>
    <name evidence="4" type="ORF">P7D79_03890</name>
</gene>
<dbReference type="CDD" id="cd00093">
    <property type="entry name" value="HTH_XRE"/>
    <property type="match status" value="1"/>
</dbReference>
<dbReference type="Proteomes" id="UP000288388">
    <property type="component" value="Unassembled WGS sequence"/>
</dbReference>
<name>A0A437UJ03_ENTAV</name>
<dbReference type="RefSeq" id="WP_048720293.1">
    <property type="nucleotide sequence ID" value="NZ_CABGUH010000011.1"/>
</dbReference>
<reference evidence="5 7" key="2">
    <citation type="submission" date="2018-12" db="EMBL/GenBank/DDBJ databases">
        <title>A novel vanA-carrying plasmid in a clinical isolate of Enterococcus avium.</title>
        <authorList>
            <person name="Bernasconi O.J."/>
            <person name="Luzzaro F."/>
            <person name="Endimiani A."/>
        </authorList>
    </citation>
    <scope>NUCLEOTIDE SEQUENCE [LARGE SCALE GENOMIC DNA]</scope>
    <source>
        <strain evidence="5 7">LC0559/18</strain>
    </source>
</reference>
<dbReference type="GeneID" id="69569252"/>
<evidence type="ECO:0000313" key="5">
    <source>
        <dbReference type="EMBL" id="RVU93555.1"/>
    </source>
</evidence>
<reference evidence="3 9" key="3">
    <citation type="submission" date="2023-03" db="EMBL/GenBank/DDBJ databases">
        <authorList>
            <person name="Shen W."/>
            <person name="Cai J."/>
        </authorList>
    </citation>
    <scope>NUCLEOTIDE SEQUENCE</scope>
    <source>
        <strain evidence="3">P33-2</strain>
        <strain evidence="4 9">Y2</strain>
    </source>
</reference>
<dbReference type="InterPro" id="IPR001387">
    <property type="entry name" value="Cro/C1-type_HTH"/>
</dbReference>
<dbReference type="EMBL" id="JARPWH010000003">
    <property type="protein sequence ID" value="MDT2401144.1"/>
    <property type="molecule type" value="Genomic_DNA"/>
</dbReference>
<reference evidence="6 8" key="1">
    <citation type="submission" date="2017-10" db="EMBL/GenBank/DDBJ databases">
        <title>FDA dAtabase for Regulatory Grade micrObial Sequences (FDA-ARGOS): Supporting development and validation of Infectious Disease Dx tests.</title>
        <authorList>
            <person name="Campos J."/>
            <person name="Goldberg B."/>
            <person name="Tallon L.J."/>
            <person name="Sadzewicz L."/>
            <person name="Sengamalay N."/>
            <person name="Ott S."/>
            <person name="Godinez A."/>
            <person name="Nagaraj S."/>
            <person name="Vyas G."/>
            <person name="Aluvathingal J."/>
            <person name="Nadendla S."/>
            <person name="Geyer C."/>
            <person name="Nandy P."/>
            <person name="Hobson J."/>
            <person name="Sichtig H."/>
        </authorList>
    </citation>
    <scope>NUCLEOTIDE SEQUENCE [LARGE SCALE GENOMIC DNA]</scope>
    <source>
        <strain evidence="6 8">FDAARGOS_185</strain>
    </source>
</reference>
<proteinExistence type="predicted"/>
<evidence type="ECO:0000259" key="2">
    <source>
        <dbReference type="PROSITE" id="PS50943"/>
    </source>
</evidence>
<keyword evidence="1" id="KW-0238">DNA-binding</keyword>
<evidence type="ECO:0000313" key="3">
    <source>
        <dbReference type="EMBL" id="MDT2401144.1"/>
    </source>
</evidence>
<feature type="domain" description="HTH cro/C1-type" evidence="2">
    <location>
        <begin position="8"/>
        <end position="62"/>
    </location>
</feature>
<dbReference type="EMBL" id="PDXQ01000001">
    <property type="protein sequence ID" value="TRZ32627.1"/>
    <property type="molecule type" value="Genomic_DNA"/>
</dbReference>
<comment type="caution">
    <text evidence="5">The sequence shown here is derived from an EMBL/GenBank/DDBJ whole genome shotgun (WGS) entry which is preliminary data.</text>
</comment>
<dbReference type="InterPro" id="IPR010982">
    <property type="entry name" value="Lambda_DNA-bd_dom_sf"/>
</dbReference>
<dbReference type="Proteomes" id="UP000316316">
    <property type="component" value="Unassembled WGS sequence"/>
</dbReference>
<accession>A0A437UJ03</accession>
<organism evidence="5 7">
    <name type="scientific">Enterococcus avium</name>
    <name type="common">Streptococcus avium</name>
    <dbReference type="NCBI Taxonomy" id="33945"/>
    <lineage>
        <taxon>Bacteria</taxon>
        <taxon>Bacillati</taxon>
        <taxon>Bacillota</taxon>
        <taxon>Bacilli</taxon>
        <taxon>Lactobacillales</taxon>
        <taxon>Enterococcaceae</taxon>
        <taxon>Enterococcus</taxon>
    </lineage>
</organism>
<dbReference type="AlphaFoldDB" id="A0A437UJ03"/>
<dbReference type="PANTHER" id="PTHR46558">
    <property type="entry name" value="TRACRIPTIONAL REGULATORY PROTEIN-RELATED-RELATED"/>
    <property type="match status" value="1"/>
</dbReference>
<dbReference type="EMBL" id="JARPWY010000007">
    <property type="protein sequence ID" value="MDT2513371.1"/>
    <property type="molecule type" value="Genomic_DNA"/>
</dbReference>
<dbReference type="PROSITE" id="PS50943">
    <property type="entry name" value="HTH_CROC1"/>
    <property type="match status" value="1"/>
</dbReference>
<evidence type="ECO:0000313" key="8">
    <source>
        <dbReference type="Proteomes" id="UP000316316"/>
    </source>
</evidence>
<dbReference type="SUPFAM" id="SSF47413">
    <property type="entry name" value="lambda repressor-like DNA-binding domains"/>
    <property type="match status" value="1"/>
</dbReference>
<dbReference type="Proteomes" id="UP001264335">
    <property type="component" value="Unassembled WGS sequence"/>
</dbReference>
<evidence type="ECO:0000313" key="4">
    <source>
        <dbReference type="EMBL" id="MDT2513371.1"/>
    </source>
</evidence>
<protein>
    <submittedName>
        <fullName evidence="3">Helix-turn-helix transcriptional regulator</fullName>
    </submittedName>
    <submittedName>
        <fullName evidence="5">XRE family transcriptional regulator</fullName>
    </submittedName>
</protein>